<dbReference type="KEGG" id="tho:SP60_04020"/>
<evidence type="ECO:0000256" key="4">
    <source>
        <dbReference type="ARBA" id="ARBA00022490"/>
    </source>
</evidence>
<dbReference type="SUPFAM" id="SSF55979">
    <property type="entry name" value="DNA clamp"/>
    <property type="match status" value="3"/>
</dbReference>
<evidence type="ECO:0000256" key="5">
    <source>
        <dbReference type="ARBA" id="ARBA00022679"/>
    </source>
</evidence>
<dbReference type="PATRIC" id="fig|1705394.5.peg.805"/>
<sequence>MNTQLTVKELLEPLQTVIGVVEKKQTLPILSHVLIQLKDNLLTLTTTDMEIEIRASHPIQTQEEIAFTIYAKDLIDIIRKLPEKTIIEFIIEESKIYIKTNKNSFELNTFNHQDFPFLPKIENTDIIKVNRQQLKELIENTSFSMGNQDIRAYLNGLYFEVDQNKVTVVATDGHRLSIGEIQQLNSLSDKKTVILPRKAVLELTKILNKSEHNEVDIHLSNNYFYLVSDDTTIISRLIDGNFPNYSQVLPTDFENTIVIDRLEFLNSLQQASIFVEERTKGVKLVFKNSQLNIFSHSERGQAKTQISTKNFDKEIEIAFNIHYLISILEKLQTNEINMVVPGGENQSCMLSSPDDETYQYVVMPMRI</sequence>
<dbReference type="GO" id="GO:0003887">
    <property type="term" value="F:DNA-directed DNA polymerase activity"/>
    <property type="evidence" value="ECO:0007669"/>
    <property type="project" value="UniProtKB-UniRule"/>
</dbReference>
<feature type="domain" description="DNA polymerase III beta sliding clamp N-terminal" evidence="11">
    <location>
        <begin position="5"/>
        <end position="119"/>
    </location>
</feature>
<dbReference type="Pfam" id="PF02768">
    <property type="entry name" value="DNA_pol3_beta_3"/>
    <property type="match status" value="1"/>
</dbReference>
<reference evidence="14 15" key="1">
    <citation type="journal article" date="2015" name="Genome Announc.">
        <title>Genome Sequence of 'Candidatus Thioglobus autotrophica' Strain EF1, a Chemoautotroph from the SUP05 Clade of Marine Gammaproteobacteria.</title>
        <authorList>
            <person name="Shah V."/>
            <person name="Morris R.M."/>
        </authorList>
    </citation>
    <scope>NUCLEOTIDE SEQUENCE [LARGE SCALE GENOMIC DNA]</scope>
    <source>
        <strain evidence="14 15">EF1</strain>
    </source>
</reference>
<evidence type="ECO:0000256" key="2">
    <source>
        <dbReference type="ARBA" id="ARBA00010752"/>
    </source>
</evidence>
<organism evidence="14 15">
    <name type="scientific">Candidatus Thioglobus autotrophicus</name>
    <dbReference type="NCBI Taxonomy" id="1705394"/>
    <lineage>
        <taxon>Bacteria</taxon>
        <taxon>Pseudomonadati</taxon>
        <taxon>Pseudomonadota</taxon>
        <taxon>Gammaproteobacteria</taxon>
        <taxon>Candidatus Pseudothioglobaceae</taxon>
        <taxon>Candidatus Thioglobus</taxon>
    </lineage>
</organism>
<keyword evidence="4 10" id="KW-0963">Cytoplasm</keyword>
<evidence type="ECO:0000313" key="15">
    <source>
        <dbReference type="Proteomes" id="UP000058020"/>
    </source>
</evidence>
<gene>
    <name evidence="14" type="ORF">SP60_04020</name>
</gene>
<comment type="subunit">
    <text evidence="10">Forms a ring-shaped head-to-tail homodimer around DNA.</text>
</comment>
<dbReference type="GO" id="GO:0008408">
    <property type="term" value="F:3'-5' exonuclease activity"/>
    <property type="evidence" value="ECO:0007669"/>
    <property type="project" value="InterPro"/>
</dbReference>
<feature type="domain" description="DNA polymerase III beta sliding clamp C-terminal" evidence="13">
    <location>
        <begin position="247"/>
        <end position="366"/>
    </location>
</feature>
<evidence type="ECO:0000256" key="1">
    <source>
        <dbReference type="ARBA" id="ARBA00004496"/>
    </source>
</evidence>
<feature type="domain" description="DNA polymerase III beta sliding clamp central" evidence="12">
    <location>
        <begin position="129"/>
        <end position="244"/>
    </location>
</feature>
<dbReference type="PANTHER" id="PTHR30478">
    <property type="entry name" value="DNA POLYMERASE III SUBUNIT BETA"/>
    <property type="match status" value="1"/>
</dbReference>
<dbReference type="SMART" id="SM00480">
    <property type="entry name" value="POL3Bc"/>
    <property type="match status" value="1"/>
</dbReference>
<evidence type="ECO:0000256" key="10">
    <source>
        <dbReference type="PIRNR" id="PIRNR000804"/>
    </source>
</evidence>
<comment type="subcellular location">
    <subcellularLocation>
        <location evidence="1 10">Cytoplasm</location>
    </subcellularLocation>
</comment>
<dbReference type="GO" id="GO:0009360">
    <property type="term" value="C:DNA polymerase III complex"/>
    <property type="evidence" value="ECO:0007669"/>
    <property type="project" value="InterPro"/>
</dbReference>
<evidence type="ECO:0000259" key="12">
    <source>
        <dbReference type="Pfam" id="PF02767"/>
    </source>
</evidence>
<keyword evidence="8 10" id="KW-0239">DNA-directed DNA polymerase</keyword>
<dbReference type="RefSeq" id="WP_053951403.1">
    <property type="nucleotide sequence ID" value="NZ_CP010552.1"/>
</dbReference>
<dbReference type="GO" id="GO:0005737">
    <property type="term" value="C:cytoplasm"/>
    <property type="evidence" value="ECO:0007669"/>
    <property type="project" value="UniProtKB-SubCell"/>
</dbReference>
<dbReference type="GO" id="GO:0006271">
    <property type="term" value="P:DNA strand elongation involved in DNA replication"/>
    <property type="evidence" value="ECO:0007669"/>
    <property type="project" value="TreeGrafter"/>
</dbReference>
<dbReference type="Pfam" id="PF00712">
    <property type="entry name" value="DNA_pol3_beta"/>
    <property type="match status" value="1"/>
</dbReference>
<dbReference type="InterPro" id="IPR001001">
    <property type="entry name" value="DNA_polIII_beta"/>
</dbReference>
<comment type="similarity">
    <text evidence="2 10">Belongs to the beta sliding clamp family.</text>
</comment>
<dbReference type="PANTHER" id="PTHR30478:SF0">
    <property type="entry name" value="BETA SLIDING CLAMP"/>
    <property type="match status" value="1"/>
</dbReference>
<keyword evidence="9" id="KW-0238">DNA-binding</keyword>
<evidence type="ECO:0000256" key="6">
    <source>
        <dbReference type="ARBA" id="ARBA00022695"/>
    </source>
</evidence>
<keyword evidence="6 10" id="KW-0548">Nucleotidyltransferase</keyword>
<dbReference type="InterPro" id="IPR022635">
    <property type="entry name" value="DNA_polIII_beta_C"/>
</dbReference>
<dbReference type="Proteomes" id="UP000058020">
    <property type="component" value="Chromosome"/>
</dbReference>
<evidence type="ECO:0000256" key="9">
    <source>
        <dbReference type="ARBA" id="ARBA00023125"/>
    </source>
</evidence>
<proteinExistence type="inferred from homology"/>
<dbReference type="CDD" id="cd00140">
    <property type="entry name" value="beta_clamp"/>
    <property type="match status" value="1"/>
</dbReference>
<comment type="function">
    <text evidence="10">Confers DNA tethering and processivity to DNA polymerases and other proteins. Acts as a clamp, forming a ring around DNA (a reaction catalyzed by the clamp-loading complex) which diffuses in an ATP-independent manner freely and bidirectionally along dsDNA. Initially characterized for its ability to contact the catalytic subunit of DNA polymerase III (Pol III), a complex, multichain enzyme responsible for most of the replicative synthesis in bacteria; Pol III exhibits 3'-5' exonuclease proofreading activity. The beta chain is required for initiation of replication as well as for processivity of DNA replication.</text>
</comment>
<keyword evidence="15" id="KW-1185">Reference proteome</keyword>
<name>A0A0M5LEQ5_9GAMM</name>
<dbReference type="NCBIfam" id="TIGR00663">
    <property type="entry name" value="dnan"/>
    <property type="match status" value="1"/>
</dbReference>
<dbReference type="OrthoDB" id="8421503at2"/>
<dbReference type="InterPro" id="IPR022634">
    <property type="entry name" value="DNA_polIII_beta_N"/>
</dbReference>
<evidence type="ECO:0000256" key="3">
    <source>
        <dbReference type="ARBA" id="ARBA00021035"/>
    </source>
</evidence>
<evidence type="ECO:0000256" key="7">
    <source>
        <dbReference type="ARBA" id="ARBA00022705"/>
    </source>
</evidence>
<accession>A0A0M5LEQ5</accession>
<dbReference type="AlphaFoldDB" id="A0A0M5LEQ5"/>
<keyword evidence="7 10" id="KW-0235">DNA replication</keyword>
<dbReference type="InterPro" id="IPR022637">
    <property type="entry name" value="DNA_polIII_beta_cen"/>
</dbReference>
<dbReference type="Gene3D" id="3.70.10.10">
    <property type="match status" value="1"/>
</dbReference>
<dbReference type="GO" id="GO:0003677">
    <property type="term" value="F:DNA binding"/>
    <property type="evidence" value="ECO:0007669"/>
    <property type="project" value="UniProtKB-UniRule"/>
</dbReference>
<evidence type="ECO:0000259" key="13">
    <source>
        <dbReference type="Pfam" id="PF02768"/>
    </source>
</evidence>
<keyword evidence="5 10" id="KW-0808">Transferase</keyword>
<dbReference type="STRING" id="1705394.SP60_04020"/>
<dbReference type="Pfam" id="PF02767">
    <property type="entry name" value="DNA_pol3_beta_2"/>
    <property type="match status" value="1"/>
</dbReference>
<evidence type="ECO:0000259" key="11">
    <source>
        <dbReference type="Pfam" id="PF00712"/>
    </source>
</evidence>
<dbReference type="InterPro" id="IPR046938">
    <property type="entry name" value="DNA_clamp_sf"/>
</dbReference>
<dbReference type="EMBL" id="CP010552">
    <property type="protein sequence ID" value="ALE52453.1"/>
    <property type="molecule type" value="Genomic_DNA"/>
</dbReference>
<evidence type="ECO:0000313" key="14">
    <source>
        <dbReference type="EMBL" id="ALE52453.1"/>
    </source>
</evidence>
<evidence type="ECO:0000256" key="8">
    <source>
        <dbReference type="ARBA" id="ARBA00022932"/>
    </source>
</evidence>
<dbReference type="Gene3D" id="3.10.150.10">
    <property type="entry name" value="DNA Polymerase III, subunit A, domain 2"/>
    <property type="match status" value="1"/>
</dbReference>
<protein>
    <recommendedName>
        <fullName evidence="3 10">Beta sliding clamp</fullName>
    </recommendedName>
</protein>
<dbReference type="PIRSF" id="PIRSF000804">
    <property type="entry name" value="DNA_pol_III_b"/>
    <property type="match status" value="1"/>
</dbReference>